<organism evidence="4 5">
    <name type="scientific">Sulfurovum xiamenensis</name>
    <dbReference type="NCBI Taxonomy" id="3019066"/>
    <lineage>
        <taxon>Bacteria</taxon>
        <taxon>Pseudomonadati</taxon>
        <taxon>Campylobacterota</taxon>
        <taxon>Epsilonproteobacteria</taxon>
        <taxon>Campylobacterales</taxon>
        <taxon>Sulfurovaceae</taxon>
        <taxon>Sulfurovum</taxon>
    </lineage>
</organism>
<name>A0ABT7QR71_9BACT</name>
<evidence type="ECO:0000259" key="3">
    <source>
        <dbReference type="PROSITE" id="PS51186"/>
    </source>
</evidence>
<feature type="domain" description="N-acetyltransferase" evidence="3">
    <location>
        <begin position="1"/>
        <end position="139"/>
    </location>
</feature>
<dbReference type="RefSeq" id="WP_289401584.1">
    <property type="nucleotide sequence ID" value="NZ_JAQIBC010000002.1"/>
</dbReference>
<keyword evidence="1 4" id="KW-0808">Transferase</keyword>
<dbReference type="PANTHER" id="PTHR43420">
    <property type="entry name" value="ACETYLTRANSFERASE"/>
    <property type="match status" value="1"/>
</dbReference>
<dbReference type="Gene3D" id="3.40.630.30">
    <property type="match status" value="1"/>
</dbReference>
<dbReference type="EMBL" id="JAQIBC010000002">
    <property type="protein sequence ID" value="MDM5263595.1"/>
    <property type="molecule type" value="Genomic_DNA"/>
</dbReference>
<protein>
    <submittedName>
        <fullName evidence="4">GNAT family N-acetyltransferase</fullName>
        <ecNumber evidence="4">2.3.1.-</ecNumber>
    </submittedName>
</protein>
<dbReference type="InterPro" id="IPR016181">
    <property type="entry name" value="Acyl_CoA_acyltransferase"/>
</dbReference>
<evidence type="ECO:0000313" key="5">
    <source>
        <dbReference type="Proteomes" id="UP001169066"/>
    </source>
</evidence>
<dbReference type="InterPro" id="IPR050680">
    <property type="entry name" value="YpeA/RimI_acetyltransf"/>
</dbReference>
<proteinExistence type="predicted"/>
<keyword evidence="5" id="KW-1185">Reference proteome</keyword>
<dbReference type="PANTHER" id="PTHR43420:SF12">
    <property type="entry name" value="N-ACETYLTRANSFERASE DOMAIN-CONTAINING PROTEIN"/>
    <property type="match status" value="1"/>
</dbReference>
<dbReference type="PROSITE" id="PS51186">
    <property type="entry name" value="GNAT"/>
    <property type="match status" value="1"/>
</dbReference>
<dbReference type="Proteomes" id="UP001169066">
    <property type="component" value="Unassembled WGS sequence"/>
</dbReference>
<sequence length="145" mass="17023">MRATREHLNALVALENSLFPKDDFPLSRGSFSYHIKKNDLFVFMHEGEVAGYILWLKRKTYYRLYSLGVSAQCWGRGVAQMLLAYSFGLLKSPSYTLEVKTTNQRAISLYEKFGFTKQKILKNYYPNNRDGYLMRKQENDEIKKL</sequence>
<evidence type="ECO:0000256" key="1">
    <source>
        <dbReference type="ARBA" id="ARBA00022679"/>
    </source>
</evidence>
<dbReference type="Pfam" id="PF00583">
    <property type="entry name" value="Acetyltransf_1"/>
    <property type="match status" value="1"/>
</dbReference>
<dbReference type="GO" id="GO:0016746">
    <property type="term" value="F:acyltransferase activity"/>
    <property type="evidence" value="ECO:0007669"/>
    <property type="project" value="UniProtKB-KW"/>
</dbReference>
<dbReference type="SUPFAM" id="SSF55729">
    <property type="entry name" value="Acyl-CoA N-acyltransferases (Nat)"/>
    <property type="match status" value="1"/>
</dbReference>
<gene>
    <name evidence="4" type="ORF">PF327_05230</name>
</gene>
<comment type="caution">
    <text evidence="4">The sequence shown here is derived from an EMBL/GenBank/DDBJ whole genome shotgun (WGS) entry which is preliminary data.</text>
</comment>
<dbReference type="EC" id="2.3.1.-" evidence="4"/>
<evidence type="ECO:0000313" key="4">
    <source>
        <dbReference type="EMBL" id="MDM5263595.1"/>
    </source>
</evidence>
<accession>A0ABT7QR71</accession>
<evidence type="ECO:0000256" key="2">
    <source>
        <dbReference type="ARBA" id="ARBA00023315"/>
    </source>
</evidence>
<dbReference type="InterPro" id="IPR000182">
    <property type="entry name" value="GNAT_dom"/>
</dbReference>
<keyword evidence="2 4" id="KW-0012">Acyltransferase</keyword>
<dbReference type="CDD" id="cd04301">
    <property type="entry name" value="NAT_SF"/>
    <property type="match status" value="1"/>
</dbReference>
<reference evidence="4" key="1">
    <citation type="submission" date="2023-01" db="EMBL/GenBank/DDBJ databases">
        <title>Sulfurovum sp. XTW-4 genome assembly.</title>
        <authorList>
            <person name="Wang J."/>
        </authorList>
    </citation>
    <scope>NUCLEOTIDE SEQUENCE</scope>
    <source>
        <strain evidence="4">XTW-4</strain>
    </source>
</reference>